<reference evidence="3" key="1">
    <citation type="journal article" date="2019" name="Int. J. Syst. Evol. Microbiol.">
        <title>The Global Catalogue of Microorganisms (GCM) 10K type strain sequencing project: providing services to taxonomists for standard genome sequencing and annotation.</title>
        <authorList>
            <consortium name="The Broad Institute Genomics Platform"/>
            <consortium name="The Broad Institute Genome Sequencing Center for Infectious Disease"/>
            <person name="Wu L."/>
            <person name="Ma J."/>
        </authorList>
    </citation>
    <scope>NUCLEOTIDE SEQUENCE [LARGE SCALE GENOMIC DNA]</scope>
    <source>
        <strain evidence="3">JCM 16898</strain>
    </source>
</reference>
<evidence type="ECO:0000313" key="3">
    <source>
        <dbReference type="Proteomes" id="UP001500689"/>
    </source>
</evidence>
<feature type="region of interest" description="Disordered" evidence="1">
    <location>
        <begin position="44"/>
        <end position="97"/>
    </location>
</feature>
<evidence type="ECO:0000313" key="2">
    <source>
        <dbReference type="EMBL" id="GAA3552563.1"/>
    </source>
</evidence>
<accession>A0ABP6WP93</accession>
<dbReference type="EMBL" id="BAAAZN010000008">
    <property type="protein sequence ID" value="GAA3552563.1"/>
    <property type="molecule type" value="Genomic_DNA"/>
</dbReference>
<name>A0ABP6WP93_9PSEU</name>
<protein>
    <submittedName>
        <fullName evidence="2">Uncharacterized protein</fullName>
    </submittedName>
</protein>
<feature type="compositionally biased region" description="Polar residues" evidence="1">
    <location>
        <begin position="85"/>
        <end position="97"/>
    </location>
</feature>
<comment type="caution">
    <text evidence="2">The sequence shown here is derived from an EMBL/GenBank/DDBJ whole genome shotgun (WGS) entry which is preliminary data.</text>
</comment>
<gene>
    <name evidence="2" type="ORF">GCM10022222_40240</name>
</gene>
<sequence length="97" mass="9985">MTRASTTARLTDRSAVRLHRWAGHAIARLERIITRLDHAAAHVATPSGSLSGSPVDRRAASGSPLTTHLPASTGPDQAKPGPSGSVDTPTTTAETAP</sequence>
<dbReference type="Proteomes" id="UP001500689">
    <property type="component" value="Unassembled WGS sequence"/>
</dbReference>
<proteinExistence type="predicted"/>
<organism evidence="2 3">
    <name type="scientific">Amycolatopsis ultiminotia</name>
    <dbReference type="NCBI Taxonomy" id="543629"/>
    <lineage>
        <taxon>Bacteria</taxon>
        <taxon>Bacillati</taxon>
        <taxon>Actinomycetota</taxon>
        <taxon>Actinomycetes</taxon>
        <taxon>Pseudonocardiales</taxon>
        <taxon>Pseudonocardiaceae</taxon>
        <taxon>Amycolatopsis</taxon>
    </lineage>
</organism>
<evidence type="ECO:0000256" key="1">
    <source>
        <dbReference type="SAM" id="MobiDB-lite"/>
    </source>
</evidence>
<keyword evidence="3" id="KW-1185">Reference proteome</keyword>